<dbReference type="InterPro" id="IPR044831">
    <property type="entry name" value="Ccp1-like"/>
</dbReference>
<evidence type="ECO:0000256" key="3">
    <source>
        <dbReference type="ARBA" id="ARBA00023002"/>
    </source>
</evidence>
<feature type="domain" description="WSC" evidence="8">
    <location>
        <begin position="724"/>
        <end position="818"/>
    </location>
</feature>
<sequence>MRTRAAPAYAGLLSLAVQTGRVAADPTWPAATDHMEEIVYQLQGVEGSLFNDIITPCNNEAAGPGRVTASEWLRVGFHDMAPANRYFGTGGVDGSLQFELNNGENTGPGHATTLQFMANYYTSRSSLADLIAAGVYASVRSCGGPIVPLRLGRVDATQAGSAGVPQPQNSIVSFQQQFDRMGFNATEMIQLVACGHTLGNVHSTEFPQIVPAATGQIPFDTSNAAYDNKVAAEYVSGNTSNPLVVGLSIASGRNSDFKVYNSDRNVTIAALAADPALYRATCQRVLQKMIEVVPQGVVLTADPIAPYEVKPVNVQLTLNEGGSTLALTGSIRVRTTEVPGDSIDSVVLTWKDRNGGDSCGSSGSCSVSATLQGVGQGFDDTFGFFPIAATIPTAAGISSFTLTVKLKDGTSKTYDNNGHAYPVPDAVILQKPQSCLLQGSGALTVSALVRNDLADLPVNLTVTYLTPRGTADGNPVPALNNAEIVMTKGDCVGKYTFFSGSFTIPGGLSYNARIGVTVGEGETAHTKDFFKASDFPGTCGTFTGGATCGGVTTSSAVPSSTTTTSTTSDPGSTTTSTTITTSDPPSATTTTSTTSAPTPAVKPTVGGYTFQACWTEGTGSRALTGASFAYDTMTLESCMTNCTAGGFDYFATEYARECYCGNSLHATSSQAPSPDDCNMLCAGDPSEFCGAGNRLELYSTTATRTTSATPAPTATLARKEVVGGYRLVGCQKESSVLGVRALSGMPVLAVDGLTLEGCAVYCGGWEYFGAEYGRECYCGNTINGDSVPAAQGDCSMTCAGDPFEYCGAGDRLELYRLASATATATATATASATPASG</sequence>
<dbReference type="InterPro" id="IPR002016">
    <property type="entry name" value="Haem_peroxidase"/>
</dbReference>
<gene>
    <name evidence="9" type="ORF">C8A04DRAFT_9233</name>
</gene>
<dbReference type="FunFam" id="1.10.520.10:FF:000020">
    <property type="entry name" value="Peroxisomal ascorbate peroxidase"/>
    <property type="match status" value="1"/>
</dbReference>
<dbReference type="AlphaFoldDB" id="A0AAN6V9G4"/>
<keyword evidence="3" id="KW-0560">Oxidoreductase</keyword>
<evidence type="ECO:0000256" key="5">
    <source>
        <dbReference type="SAM" id="MobiDB-lite"/>
    </source>
</evidence>
<dbReference type="GO" id="GO:0000302">
    <property type="term" value="P:response to reactive oxygen species"/>
    <property type="evidence" value="ECO:0007669"/>
    <property type="project" value="TreeGrafter"/>
</dbReference>
<dbReference type="GO" id="GO:0020037">
    <property type="term" value="F:heme binding"/>
    <property type="evidence" value="ECO:0007669"/>
    <property type="project" value="InterPro"/>
</dbReference>
<proteinExistence type="inferred from homology"/>
<evidence type="ECO:0000256" key="2">
    <source>
        <dbReference type="ARBA" id="ARBA00022617"/>
    </source>
</evidence>
<protein>
    <submittedName>
        <fullName evidence="9">Heme peroxidase</fullName>
    </submittedName>
</protein>
<evidence type="ECO:0000256" key="4">
    <source>
        <dbReference type="RuleBase" id="RU004241"/>
    </source>
</evidence>
<evidence type="ECO:0000259" key="7">
    <source>
        <dbReference type="PROSITE" id="PS50873"/>
    </source>
</evidence>
<dbReference type="PROSITE" id="PS51212">
    <property type="entry name" value="WSC"/>
    <property type="match status" value="2"/>
</dbReference>
<name>A0AAN6V9G4_9PEZI</name>
<dbReference type="Pfam" id="PF00141">
    <property type="entry name" value="peroxidase"/>
    <property type="match status" value="1"/>
</dbReference>
<organism evidence="9 10">
    <name type="scientific">Dichotomopilus funicola</name>
    <dbReference type="NCBI Taxonomy" id="1934379"/>
    <lineage>
        <taxon>Eukaryota</taxon>
        <taxon>Fungi</taxon>
        <taxon>Dikarya</taxon>
        <taxon>Ascomycota</taxon>
        <taxon>Pezizomycotina</taxon>
        <taxon>Sordariomycetes</taxon>
        <taxon>Sordariomycetidae</taxon>
        <taxon>Sordariales</taxon>
        <taxon>Chaetomiaceae</taxon>
        <taxon>Dichotomopilus</taxon>
    </lineage>
</organism>
<dbReference type="PANTHER" id="PTHR31356">
    <property type="entry name" value="THYLAKOID LUMENAL 29 KDA PROTEIN, CHLOROPLASTIC-RELATED"/>
    <property type="match status" value="1"/>
</dbReference>
<reference evidence="9" key="1">
    <citation type="journal article" date="2023" name="Mol. Phylogenet. Evol.">
        <title>Genome-scale phylogeny and comparative genomics of the fungal order Sordariales.</title>
        <authorList>
            <person name="Hensen N."/>
            <person name="Bonometti L."/>
            <person name="Westerberg I."/>
            <person name="Brannstrom I.O."/>
            <person name="Guillou S."/>
            <person name="Cros-Aarteil S."/>
            <person name="Calhoun S."/>
            <person name="Haridas S."/>
            <person name="Kuo A."/>
            <person name="Mondo S."/>
            <person name="Pangilinan J."/>
            <person name="Riley R."/>
            <person name="LaButti K."/>
            <person name="Andreopoulos B."/>
            <person name="Lipzen A."/>
            <person name="Chen C."/>
            <person name="Yan M."/>
            <person name="Daum C."/>
            <person name="Ng V."/>
            <person name="Clum A."/>
            <person name="Steindorff A."/>
            <person name="Ohm R.A."/>
            <person name="Martin F."/>
            <person name="Silar P."/>
            <person name="Natvig D.O."/>
            <person name="Lalanne C."/>
            <person name="Gautier V."/>
            <person name="Ament-Velasquez S.L."/>
            <person name="Kruys A."/>
            <person name="Hutchinson M.I."/>
            <person name="Powell A.J."/>
            <person name="Barry K."/>
            <person name="Miller A.N."/>
            <person name="Grigoriev I.V."/>
            <person name="Debuchy R."/>
            <person name="Gladieux P."/>
            <person name="Hiltunen Thoren M."/>
            <person name="Johannesson H."/>
        </authorList>
    </citation>
    <scope>NUCLEOTIDE SEQUENCE</scope>
    <source>
        <strain evidence="9">CBS 141.50</strain>
    </source>
</reference>
<dbReference type="SUPFAM" id="SSF48113">
    <property type="entry name" value="Heme-dependent peroxidases"/>
    <property type="match status" value="1"/>
</dbReference>
<dbReference type="RefSeq" id="XP_062640563.1">
    <property type="nucleotide sequence ID" value="XM_062785410.1"/>
</dbReference>
<dbReference type="PRINTS" id="PR00458">
    <property type="entry name" value="PEROXIDASE"/>
</dbReference>
<keyword evidence="6" id="KW-0732">Signal</keyword>
<feature type="region of interest" description="Disordered" evidence="5">
    <location>
        <begin position="553"/>
        <end position="599"/>
    </location>
</feature>
<dbReference type="GO" id="GO:0034599">
    <property type="term" value="P:cellular response to oxidative stress"/>
    <property type="evidence" value="ECO:0007669"/>
    <property type="project" value="InterPro"/>
</dbReference>
<dbReference type="InterPro" id="IPR010255">
    <property type="entry name" value="Haem_peroxidase_sf"/>
</dbReference>
<keyword evidence="1 9" id="KW-0575">Peroxidase</keyword>
<dbReference type="Proteomes" id="UP001302676">
    <property type="component" value="Unassembled WGS sequence"/>
</dbReference>
<dbReference type="GO" id="GO:0004601">
    <property type="term" value="F:peroxidase activity"/>
    <property type="evidence" value="ECO:0007669"/>
    <property type="project" value="UniProtKB-KW"/>
</dbReference>
<feature type="chain" id="PRO_5043045977" evidence="6">
    <location>
        <begin position="25"/>
        <end position="837"/>
    </location>
</feature>
<dbReference type="GO" id="GO:0042744">
    <property type="term" value="P:hydrogen peroxide catabolic process"/>
    <property type="evidence" value="ECO:0007669"/>
    <property type="project" value="TreeGrafter"/>
</dbReference>
<dbReference type="PROSITE" id="PS50873">
    <property type="entry name" value="PEROXIDASE_4"/>
    <property type="match status" value="1"/>
</dbReference>
<dbReference type="Gene3D" id="1.10.520.10">
    <property type="match status" value="1"/>
</dbReference>
<evidence type="ECO:0000256" key="6">
    <source>
        <dbReference type="SAM" id="SignalP"/>
    </source>
</evidence>
<feature type="domain" description="Plant heme peroxidase family profile" evidence="7">
    <location>
        <begin position="126"/>
        <end position="339"/>
    </location>
</feature>
<comment type="caution">
    <text evidence="9">The sequence shown here is derived from an EMBL/GenBank/DDBJ whole genome shotgun (WGS) entry which is preliminary data.</text>
</comment>
<reference evidence="9" key="2">
    <citation type="submission" date="2023-05" db="EMBL/GenBank/DDBJ databases">
        <authorList>
            <consortium name="Lawrence Berkeley National Laboratory"/>
            <person name="Steindorff A."/>
            <person name="Hensen N."/>
            <person name="Bonometti L."/>
            <person name="Westerberg I."/>
            <person name="Brannstrom I.O."/>
            <person name="Guillou S."/>
            <person name="Cros-Aarteil S."/>
            <person name="Calhoun S."/>
            <person name="Haridas S."/>
            <person name="Kuo A."/>
            <person name="Mondo S."/>
            <person name="Pangilinan J."/>
            <person name="Riley R."/>
            <person name="Labutti K."/>
            <person name="Andreopoulos B."/>
            <person name="Lipzen A."/>
            <person name="Chen C."/>
            <person name="Yanf M."/>
            <person name="Daum C."/>
            <person name="Ng V."/>
            <person name="Clum A."/>
            <person name="Ohm R."/>
            <person name="Martin F."/>
            <person name="Silar P."/>
            <person name="Natvig D."/>
            <person name="Lalanne C."/>
            <person name="Gautier V."/>
            <person name="Ament-Velasquez S.L."/>
            <person name="Kruys A."/>
            <person name="Hutchinson M.I."/>
            <person name="Powell A.J."/>
            <person name="Barry K."/>
            <person name="Miller A.N."/>
            <person name="Grigoriev I.V."/>
            <person name="Debuchy R."/>
            <person name="Gladieux P."/>
            <person name="Thoren M.H."/>
            <person name="Johannesson H."/>
        </authorList>
    </citation>
    <scope>NUCLEOTIDE SEQUENCE</scope>
    <source>
        <strain evidence="9">CBS 141.50</strain>
    </source>
</reference>
<feature type="domain" description="WSC" evidence="8">
    <location>
        <begin position="607"/>
        <end position="701"/>
    </location>
</feature>
<dbReference type="EMBL" id="MU853557">
    <property type="protein sequence ID" value="KAK4147192.1"/>
    <property type="molecule type" value="Genomic_DNA"/>
</dbReference>
<dbReference type="PANTHER" id="PTHR31356:SF53">
    <property type="entry name" value="HEME PEROXIDASE"/>
    <property type="match status" value="1"/>
</dbReference>
<evidence type="ECO:0000313" key="9">
    <source>
        <dbReference type="EMBL" id="KAK4147192.1"/>
    </source>
</evidence>
<keyword evidence="2" id="KW-0349">Heme</keyword>
<keyword evidence="2" id="KW-0479">Metal-binding</keyword>
<dbReference type="Gene3D" id="1.10.420.10">
    <property type="entry name" value="Peroxidase, domain 2"/>
    <property type="match status" value="1"/>
</dbReference>
<comment type="similarity">
    <text evidence="4">Belongs to the peroxidase family.</text>
</comment>
<dbReference type="Pfam" id="PF01822">
    <property type="entry name" value="WSC"/>
    <property type="match status" value="2"/>
</dbReference>
<dbReference type="SMART" id="SM00321">
    <property type="entry name" value="WSC"/>
    <property type="match status" value="2"/>
</dbReference>
<accession>A0AAN6V9G4</accession>
<evidence type="ECO:0000256" key="1">
    <source>
        <dbReference type="ARBA" id="ARBA00022559"/>
    </source>
</evidence>
<keyword evidence="2" id="KW-0408">Iron</keyword>
<dbReference type="InterPro" id="IPR002889">
    <property type="entry name" value="WSC_carb-bd"/>
</dbReference>
<evidence type="ECO:0000259" key="8">
    <source>
        <dbReference type="PROSITE" id="PS51212"/>
    </source>
</evidence>
<evidence type="ECO:0000313" key="10">
    <source>
        <dbReference type="Proteomes" id="UP001302676"/>
    </source>
</evidence>
<feature type="signal peptide" evidence="6">
    <location>
        <begin position="1"/>
        <end position="24"/>
    </location>
</feature>
<dbReference type="GeneID" id="87822023"/>
<keyword evidence="10" id="KW-1185">Reference proteome</keyword>